<name>A0AAV1FS99_XYRNO</name>
<reference evidence="2" key="1">
    <citation type="submission" date="2023-08" db="EMBL/GenBank/DDBJ databases">
        <authorList>
            <person name="Alioto T."/>
            <person name="Alioto T."/>
            <person name="Gomez Garrido J."/>
        </authorList>
    </citation>
    <scope>NUCLEOTIDE SEQUENCE</scope>
</reference>
<dbReference type="EMBL" id="OY660871">
    <property type="protein sequence ID" value="CAJ1063122.1"/>
    <property type="molecule type" value="Genomic_DNA"/>
</dbReference>
<evidence type="ECO:0000313" key="3">
    <source>
        <dbReference type="Proteomes" id="UP001178508"/>
    </source>
</evidence>
<organism evidence="2 3">
    <name type="scientific">Xyrichtys novacula</name>
    <name type="common">Pearly razorfish</name>
    <name type="synonym">Hemipteronotus novacula</name>
    <dbReference type="NCBI Taxonomy" id="13765"/>
    <lineage>
        <taxon>Eukaryota</taxon>
        <taxon>Metazoa</taxon>
        <taxon>Chordata</taxon>
        <taxon>Craniata</taxon>
        <taxon>Vertebrata</taxon>
        <taxon>Euteleostomi</taxon>
        <taxon>Actinopterygii</taxon>
        <taxon>Neopterygii</taxon>
        <taxon>Teleostei</taxon>
        <taxon>Neoteleostei</taxon>
        <taxon>Acanthomorphata</taxon>
        <taxon>Eupercaria</taxon>
        <taxon>Labriformes</taxon>
        <taxon>Labridae</taxon>
        <taxon>Xyrichtys</taxon>
    </lineage>
</organism>
<protein>
    <submittedName>
        <fullName evidence="2">Uncharacterized protein</fullName>
    </submittedName>
</protein>
<keyword evidence="3" id="KW-1185">Reference proteome</keyword>
<dbReference type="Proteomes" id="UP001178508">
    <property type="component" value="Chromosome 8"/>
</dbReference>
<evidence type="ECO:0000313" key="2">
    <source>
        <dbReference type="EMBL" id="CAJ1063122.1"/>
    </source>
</evidence>
<dbReference type="AlphaFoldDB" id="A0AAV1FS99"/>
<proteinExistence type="predicted"/>
<accession>A0AAV1FS99</accession>
<gene>
    <name evidence="2" type="ORF">XNOV1_A007598</name>
</gene>
<feature type="region of interest" description="Disordered" evidence="1">
    <location>
        <begin position="118"/>
        <end position="138"/>
    </location>
</feature>
<sequence length="138" mass="15115">MLMLKEVMSQKVILILHVPPPFAGSDFVQSQSRRVVVMATSSPPPSSPYTPPLSSSSSPYWTDFMCRIDAVGHFTRRRVFGAVRDDVTVMSRPGFCFFGATSGDISTPTHLNMNSSAINQSRSASASAPQSYPHCCRR</sequence>
<evidence type="ECO:0000256" key="1">
    <source>
        <dbReference type="SAM" id="MobiDB-lite"/>
    </source>
</evidence>